<proteinExistence type="predicted"/>
<accession>A5MYQ4</accession>
<keyword evidence="3" id="KW-1185">Reference proteome</keyword>
<protein>
    <submittedName>
        <fullName evidence="2">Uncharacterized protein</fullName>
    </submittedName>
</protein>
<organism evidence="2 3">
    <name type="scientific">Clostridium kluyveri (strain ATCC 8527 / DSM 555 / NBRC 12016 / NCIMB 10680 / K1)</name>
    <dbReference type="NCBI Taxonomy" id="431943"/>
    <lineage>
        <taxon>Bacteria</taxon>
        <taxon>Bacillati</taxon>
        <taxon>Bacillota</taxon>
        <taxon>Clostridia</taxon>
        <taxon>Eubacteriales</taxon>
        <taxon>Clostridiaceae</taxon>
        <taxon>Clostridium</taxon>
    </lineage>
</organism>
<reference evidence="2 3" key="1">
    <citation type="journal article" date="2008" name="Proc. Natl. Acad. Sci. U.S.A.">
        <title>The genome of Clostridium kluyveri, a strict anaerobe with unique metabolic features.</title>
        <authorList>
            <person name="Seedorf H."/>
            <person name="Fricke W.F."/>
            <person name="Veith B."/>
            <person name="Brueggemann H."/>
            <person name="Liesegang H."/>
            <person name="Strittmatter A."/>
            <person name="Miethke M."/>
            <person name="Buckel W."/>
            <person name="Hinderberger J."/>
            <person name="Li F."/>
            <person name="Hagemeier C."/>
            <person name="Thauer R.K."/>
            <person name="Gottschalk G."/>
        </authorList>
    </citation>
    <scope>NUCLEOTIDE SEQUENCE [LARGE SCALE GENOMIC DNA]</scope>
    <source>
        <strain evidence="3">ATCC 8527 / DSM 555 / NCIMB 10680</strain>
        <strain evidence="2">DSM 555</strain>
    </source>
</reference>
<dbReference type="KEGG" id="ckl:CKL_1891"/>
<dbReference type="STRING" id="431943.CKL_1891"/>
<dbReference type="RefSeq" id="WP_012102287.1">
    <property type="nucleotide sequence ID" value="NC_009706.1"/>
</dbReference>
<evidence type="ECO:0000313" key="2">
    <source>
        <dbReference type="EMBL" id="EDK34000.1"/>
    </source>
</evidence>
<gene>
    <name evidence="1" type="ordered locus">CKL_1891</name>
    <name evidence="2" type="ordered locus">CKL_1988</name>
</gene>
<dbReference type="HOGENOM" id="CLU_3023992_0_0_9"/>
<dbReference type="EMBL" id="CP000673">
    <property type="protein sequence ID" value="ABS30681.1"/>
    <property type="molecule type" value="Genomic_DNA"/>
</dbReference>
<dbReference type="KEGG" id="ckl:CKL_1988"/>
<dbReference type="AlphaFoldDB" id="A5MYQ4"/>
<dbReference type="EMBL" id="CP000673">
    <property type="protein sequence ID" value="EDK34000.1"/>
    <property type="molecule type" value="Genomic_DNA"/>
</dbReference>
<evidence type="ECO:0000313" key="3">
    <source>
        <dbReference type="Proteomes" id="UP000002411"/>
    </source>
</evidence>
<sequence>MVNRWQIYNYLKGGSNEISVKDIERAPVEELREGLIEFILYKRLIMREEKERAMR</sequence>
<evidence type="ECO:0000313" key="1">
    <source>
        <dbReference type="EMBL" id="ABS30681.1"/>
    </source>
</evidence>
<name>A5MYQ4_CLOK5</name>
<dbReference type="Proteomes" id="UP000002411">
    <property type="component" value="Chromosome"/>
</dbReference>